<dbReference type="SUPFAM" id="SSF55681">
    <property type="entry name" value="Class II aaRS and biotin synthetases"/>
    <property type="match status" value="1"/>
</dbReference>
<evidence type="ECO:0000256" key="4">
    <source>
        <dbReference type="ARBA" id="ARBA00022598"/>
    </source>
</evidence>
<reference evidence="14" key="1">
    <citation type="journal article" date="2020" name="mSystems">
        <title>Genome- and Community-Level Interaction Insights into Carbon Utilization and Element Cycling Functions of Hydrothermarchaeota in Hydrothermal Sediment.</title>
        <authorList>
            <person name="Zhou Z."/>
            <person name="Liu Y."/>
            <person name="Xu W."/>
            <person name="Pan J."/>
            <person name="Luo Z.H."/>
            <person name="Li M."/>
        </authorList>
    </citation>
    <scope>NUCLEOTIDE SEQUENCE [LARGE SCALE GENOMIC DNA]</scope>
    <source>
        <strain evidence="14">SpSt-732</strain>
    </source>
</reference>
<feature type="binding site" evidence="12">
    <location>
        <position position="462"/>
    </location>
    <ligand>
        <name>Zn(2+)</name>
        <dbReference type="ChEBI" id="CHEBI:29105"/>
        <note>catalytic</note>
    </ligand>
</feature>
<dbReference type="EC" id="6.1.1.3" evidence="12"/>
<dbReference type="PROSITE" id="PS50862">
    <property type="entry name" value="AA_TRNA_LIGASE_II"/>
    <property type="match status" value="1"/>
</dbReference>
<evidence type="ECO:0000256" key="11">
    <source>
        <dbReference type="ARBA" id="ARBA00049515"/>
    </source>
</evidence>
<dbReference type="Gene3D" id="3.50.80.10">
    <property type="entry name" value="D-tyrosyl-tRNA(Tyr) deacylase"/>
    <property type="match status" value="1"/>
</dbReference>
<dbReference type="Pfam" id="PF08915">
    <property type="entry name" value="tRNA-Thr_ED"/>
    <property type="match status" value="1"/>
</dbReference>
<comment type="subcellular location">
    <subcellularLocation>
        <location evidence="12">Cytoplasm</location>
    </subcellularLocation>
</comment>
<dbReference type="InterPro" id="IPR023509">
    <property type="entry name" value="DTD-like_sf"/>
</dbReference>
<evidence type="ECO:0000259" key="13">
    <source>
        <dbReference type="PROSITE" id="PS50862"/>
    </source>
</evidence>
<organism evidence="14">
    <name type="scientific">Ignisphaera aggregans</name>
    <dbReference type="NCBI Taxonomy" id="334771"/>
    <lineage>
        <taxon>Archaea</taxon>
        <taxon>Thermoproteota</taxon>
        <taxon>Thermoprotei</taxon>
        <taxon>Desulfurococcales</taxon>
        <taxon>Desulfurococcaceae</taxon>
        <taxon>Ignisphaera</taxon>
    </lineage>
</organism>
<evidence type="ECO:0000256" key="12">
    <source>
        <dbReference type="HAMAP-Rule" id="MF_00184"/>
    </source>
</evidence>
<keyword evidence="6 12" id="KW-0862">Zinc</keyword>
<keyword evidence="9 12" id="KW-0648">Protein biosynthesis</keyword>
<sequence length="620" mass="72315">MRVLLIHAKEFWYKVKERAVDYADEITASSAEKMLENVLVVFTSVEEFDENNVEGVIEKAVKEIVDMYKNVKAKHILIYPYAHLSPSLAHPEIARTILEKLVQRLSMEIGKECVHRAPFGWYKEFKLHCYGHPLSELSKQIFATEEIRRRVVEKRYFILTPEGGLLKPEEYSFSDDEFRILVEKEVFKKEMEGGQGRVYQYLRKFGFEWEELSDRGHMRFEPHATVMLEAVNIYSWRLANSLGIPVFRVKGTNMFSLRAEPVKQHAELFGERMYEVRIDNDRFVLRFAACYQQFSVLKDWVLSYKDLPLGMFEVADSYRYEQSGELVLGFRLRRFHMPDLHILTKDLEEAKAIALKVRKRIVEEAEKVGRGYLAIYNVTEDFLNTNFNYIVELVRNEGKPVLLAVYPAGIYYWVINVEYIIIDELNRPREIATWQIDVGNAKRFNIKYTDEHGNEKYPVIIHTAILGSVERYIYMLFDTIARNEKKGIPPTLPLWLSPIQVRIIPIAQEHLDYAIKVAQSLLSRGFRVDVDDRSEGLGKKIRDAGIEWIPYVVVVGAREVETNTLNVRVRSEGTQKVMTLDDFLSMLEKEMEGYPKVDMALPMLISKRPTLSYIQQLKST</sequence>
<keyword evidence="2 12" id="KW-0963">Cytoplasm</keyword>
<keyword evidence="3 12" id="KW-0820">tRNA-binding</keyword>
<dbReference type="FunFam" id="3.40.50.800:FF:000001">
    <property type="entry name" value="Threonine--tRNA ligase"/>
    <property type="match status" value="1"/>
</dbReference>
<dbReference type="GO" id="GO:0000049">
    <property type="term" value="F:tRNA binding"/>
    <property type="evidence" value="ECO:0007669"/>
    <property type="project" value="UniProtKB-KW"/>
</dbReference>
<dbReference type="GO" id="GO:0008270">
    <property type="term" value="F:zinc ion binding"/>
    <property type="evidence" value="ECO:0007669"/>
    <property type="project" value="InterPro"/>
</dbReference>
<dbReference type="CDD" id="cd00860">
    <property type="entry name" value="ThrRS_anticodon"/>
    <property type="match status" value="1"/>
</dbReference>
<dbReference type="InterPro" id="IPR004154">
    <property type="entry name" value="Anticodon-bd"/>
</dbReference>
<dbReference type="NCBIfam" id="TIGR00418">
    <property type="entry name" value="thrS"/>
    <property type="match status" value="1"/>
</dbReference>
<keyword evidence="10 12" id="KW-0030">Aminoacyl-tRNA synthetase</keyword>
<dbReference type="InterPro" id="IPR002320">
    <property type="entry name" value="Thr-tRNA-ligase_IIa"/>
</dbReference>
<keyword evidence="4 12" id="KW-0436">Ligase</keyword>
<evidence type="ECO:0000256" key="5">
    <source>
        <dbReference type="ARBA" id="ARBA00022741"/>
    </source>
</evidence>
<evidence type="ECO:0000256" key="6">
    <source>
        <dbReference type="ARBA" id="ARBA00022833"/>
    </source>
</evidence>
<dbReference type="HAMAP" id="MF_00184">
    <property type="entry name" value="Thr_tRNA_synth"/>
    <property type="match status" value="1"/>
</dbReference>
<comment type="subunit">
    <text evidence="12">Homodimer.</text>
</comment>
<comment type="catalytic activity">
    <reaction evidence="11 12">
        <text>tRNA(Thr) + L-threonine + ATP = L-threonyl-tRNA(Thr) + AMP + diphosphate + H(+)</text>
        <dbReference type="Rhea" id="RHEA:24624"/>
        <dbReference type="Rhea" id="RHEA-COMP:9670"/>
        <dbReference type="Rhea" id="RHEA-COMP:9704"/>
        <dbReference type="ChEBI" id="CHEBI:15378"/>
        <dbReference type="ChEBI" id="CHEBI:30616"/>
        <dbReference type="ChEBI" id="CHEBI:33019"/>
        <dbReference type="ChEBI" id="CHEBI:57926"/>
        <dbReference type="ChEBI" id="CHEBI:78442"/>
        <dbReference type="ChEBI" id="CHEBI:78534"/>
        <dbReference type="ChEBI" id="CHEBI:456215"/>
        <dbReference type="EC" id="6.1.1.3"/>
    </reaction>
</comment>
<protein>
    <recommendedName>
        <fullName evidence="12">Threonine--tRNA ligase</fullName>
        <ecNumber evidence="12">6.1.1.3</ecNumber>
    </recommendedName>
    <alternativeName>
        <fullName evidence="12">Threonyl-tRNA synthetase</fullName>
        <shortName evidence="12">ThrRS</shortName>
    </alternativeName>
</protein>
<evidence type="ECO:0000313" key="14">
    <source>
        <dbReference type="EMBL" id="HGI88003.1"/>
    </source>
</evidence>
<dbReference type="Gene3D" id="3.40.50.800">
    <property type="entry name" value="Anticodon-binding domain"/>
    <property type="match status" value="1"/>
</dbReference>
<evidence type="ECO:0000256" key="8">
    <source>
        <dbReference type="ARBA" id="ARBA00022884"/>
    </source>
</evidence>
<dbReference type="Pfam" id="PF03129">
    <property type="entry name" value="HGTP_anticodon"/>
    <property type="match status" value="1"/>
</dbReference>
<dbReference type="InterPro" id="IPR002314">
    <property type="entry name" value="aa-tRNA-synt_IIb"/>
</dbReference>
<dbReference type="InterPro" id="IPR047246">
    <property type="entry name" value="ThrRS_anticodon"/>
</dbReference>
<keyword evidence="7 12" id="KW-0067">ATP-binding</keyword>
<feature type="binding site" evidence="12">
    <location>
        <position position="341"/>
    </location>
    <ligand>
        <name>Zn(2+)</name>
        <dbReference type="ChEBI" id="CHEBI:29105"/>
        <note>catalytic</note>
    </ligand>
</feature>
<dbReference type="NCBIfam" id="NF003068">
    <property type="entry name" value="PRK03991.1"/>
    <property type="match status" value="1"/>
</dbReference>
<dbReference type="InterPro" id="IPR015011">
    <property type="entry name" value="Threonyl-tRNA_syn_edit_dom_arc"/>
</dbReference>
<comment type="cofactor">
    <cofactor evidence="12">
        <name>Zn(2+)</name>
        <dbReference type="ChEBI" id="CHEBI:29105"/>
    </cofactor>
    <text evidence="12">Binds 1 zinc ion per subunit.</text>
</comment>
<evidence type="ECO:0000256" key="9">
    <source>
        <dbReference type="ARBA" id="ARBA00022917"/>
    </source>
</evidence>
<dbReference type="InterPro" id="IPR006195">
    <property type="entry name" value="aa-tRNA-synth_II"/>
</dbReference>
<evidence type="ECO:0000256" key="2">
    <source>
        <dbReference type="ARBA" id="ARBA00022490"/>
    </source>
</evidence>
<comment type="caution">
    <text evidence="12">Lacks conserved residue(s) required for the propagation of feature annotation.</text>
</comment>
<comment type="similarity">
    <text evidence="1 12">Belongs to the class-II aminoacyl-tRNA synthetase family.</text>
</comment>
<dbReference type="PANTHER" id="PTHR11451:SF44">
    <property type="entry name" value="THREONINE--TRNA LIGASE, CHLOROPLASTIC_MITOCHONDRIAL 2"/>
    <property type="match status" value="1"/>
</dbReference>
<accession>A0A7C4FG67</accession>
<feature type="binding site" evidence="12">
    <location>
        <position position="290"/>
    </location>
    <ligand>
        <name>Zn(2+)</name>
        <dbReference type="ChEBI" id="CHEBI:29105"/>
        <note>catalytic</note>
    </ligand>
</feature>
<dbReference type="InterPro" id="IPR045864">
    <property type="entry name" value="aa-tRNA-synth_II/BPL/LPL"/>
</dbReference>
<keyword evidence="5 12" id="KW-0547">Nucleotide-binding</keyword>
<keyword evidence="12" id="KW-0479">Metal-binding</keyword>
<gene>
    <name evidence="12" type="primary">thrS</name>
    <name evidence="14" type="ORF">ENV14_06415</name>
</gene>
<dbReference type="PANTHER" id="PTHR11451">
    <property type="entry name" value="THREONINE-TRNA LIGASE"/>
    <property type="match status" value="1"/>
</dbReference>
<evidence type="ECO:0000256" key="1">
    <source>
        <dbReference type="ARBA" id="ARBA00008226"/>
    </source>
</evidence>
<dbReference type="GO" id="GO:0006435">
    <property type="term" value="P:threonyl-tRNA aminoacylation"/>
    <property type="evidence" value="ECO:0007669"/>
    <property type="project" value="UniProtKB-UniRule"/>
</dbReference>
<evidence type="ECO:0000256" key="10">
    <source>
        <dbReference type="ARBA" id="ARBA00023146"/>
    </source>
</evidence>
<dbReference type="GO" id="GO:0004829">
    <property type="term" value="F:threonine-tRNA ligase activity"/>
    <property type="evidence" value="ECO:0007669"/>
    <property type="project" value="UniProtKB-UniRule"/>
</dbReference>
<keyword evidence="8 12" id="KW-0694">RNA-binding</keyword>
<dbReference type="PRINTS" id="PR01047">
    <property type="entry name" value="TRNASYNTHTHR"/>
</dbReference>
<dbReference type="Gene3D" id="3.30.930.10">
    <property type="entry name" value="Bira Bifunctional Protein, Domain 2"/>
    <property type="match status" value="1"/>
</dbReference>
<evidence type="ECO:0000256" key="3">
    <source>
        <dbReference type="ARBA" id="ARBA00022555"/>
    </source>
</evidence>
<dbReference type="EMBL" id="DTFF01000051">
    <property type="protein sequence ID" value="HGI88003.1"/>
    <property type="molecule type" value="Genomic_DNA"/>
</dbReference>
<proteinExistence type="inferred from homology"/>
<dbReference type="GO" id="GO:0005737">
    <property type="term" value="C:cytoplasm"/>
    <property type="evidence" value="ECO:0007669"/>
    <property type="project" value="UniProtKB-SubCell"/>
</dbReference>
<comment type="caution">
    <text evidence="14">The sequence shown here is derived from an EMBL/GenBank/DDBJ whole genome shotgun (WGS) entry which is preliminary data.</text>
</comment>
<dbReference type="AlphaFoldDB" id="A0A7C4FG67"/>
<dbReference type="GO" id="GO:0005524">
    <property type="term" value="F:ATP binding"/>
    <property type="evidence" value="ECO:0007669"/>
    <property type="project" value="UniProtKB-UniRule"/>
</dbReference>
<evidence type="ECO:0000256" key="7">
    <source>
        <dbReference type="ARBA" id="ARBA00022840"/>
    </source>
</evidence>
<feature type="domain" description="Aminoacyl-transfer RNA synthetases class-II family profile" evidence="13">
    <location>
        <begin position="245"/>
        <end position="490"/>
    </location>
</feature>
<dbReference type="InterPro" id="IPR036621">
    <property type="entry name" value="Anticodon-bd_dom_sf"/>
</dbReference>
<dbReference type="Pfam" id="PF00587">
    <property type="entry name" value="tRNA-synt_2b"/>
    <property type="match status" value="1"/>
</dbReference>
<dbReference type="SUPFAM" id="SSF52954">
    <property type="entry name" value="Class II aaRS ABD-related"/>
    <property type="match status" value="1"/>
</dbReference>
<name>A0A7C4FG67_9CREN</name>